<evidence type="ECO:0000313" key="2">
    <source>
        <dbReference type="EMBL" id="HIX81330.1"/>
    </source>
</evidence>
<evidence type="ECO:0000259" key="1">
    <source>
        <dbReference type="Pfam" id="PF08281"/>
    </source>
</evidence>
<evidence type="ECO:0000313" key="3">
    <source>
        <dbReference type="Proteomes" id="UP000886724"/>
    </source>
</evidence>
<comment type="caution">
    <text evidence="2">The sequence shown here is derived from an EMBL/GenBank/DDBJ whole genome shotgun (WGS) entry which is preliminary data.</text>
</comment>
<reference evidence="2" key="2">
    <citation type="submission" date="2021-04" db="EMBL/GenBank/DDBJ databases">
        <authorList>
            <person name="Gilroy R."/>
        </authorList>
    </citation>
    <scope>NUCLEOTIDE SEQUENCE</scope>
    <source>
        <strain evidence="2">ChiGjej1B1-14440</strain>
    </source>
</reference>
<dbReference type="NCBIfam" id="TIGR02937">
    <property type="entry name" value="sigma70-ECF"/>
    <property type="match status" value="1"/>
</dbReference>
<feature type="domain" description="RNA polymerase sigma factor 70 region 4 type 2" evidence="1">
    <location>
        <begin position="85"/>
        <end position="137"/>
    </location>
</feature>
<reference evidence="2" key="1">
    <citation type="journal article" date="2021" name="PeerJ">
        <title>Extensive microbial diversity within the chicken gut microbiome revealed by metagenomics and culture.</title>
        <authorList>
            <person name="Gilroy R."/>
            <person name="Ravi A."/>
            <person name="Getino M."/>
            <person name="Pursley I."/>
            <person name="Horton D.L."/>
            <person name="Alikhan N.F."/>
            <person name="Baker D."/>
            <person name="Gharbi K."/>
            <person name="Hall N."/>
            <person name="Watson M."/>
            <person name="Adriaenssens E.M."/>
            <person name="Foster-Nyarko E."/>
            <person name="Jarju S."/>
            <person name="Secka A."/>
            <person name="Antonio M."/>
            <person name="Oren A."/>
            <person name="Chaudhuri R.R."/>
            <person name="La Ragione R."/>
            <person name="Hildebrand F."/>
            <person name="Pallen M.J."/>
        </authorList>
    </citation>
    <scope>NUCLEOTIDE SEQUENCE</scope>
    <source>
        <strain evidence="2">ChiGjej1B1-14440</strain>
    </source>
</reference>
<dbReference type="EMBL" id="DXET01000112">
    <property type="protein sequence ID" value="HIX81330.1"/>
    <property type="molecule type" value="Genomic_DNA"/>
</dbReference>
<dbReference type="GO" id="GO:0006352">
    <property type="term" value="P:DNA-templated transcription initiation"/>
    <property type="evidence" value="ECO:0007669"/>
    <property type="project" value="InterPro"/>
</dbReference>
<dbReference type="AlphaFoldDB" id="A0A9D1XLA6"/>
<proteinExistence type="predicted"/>
<sequence length="141" mass="17148">MGYNKAKAEKKWKEWKNKEENLLRKLGMNEDKIDELYNYDKELFNSERSFLRRTIIDSDFIEYLSTSKIELPIDNMDDLLNQIDREELYQAMRKINEQTLKIIYLKIVGYSVKEIAQMMGISDYTVRYRLRKVRKKLKNFD</sequence>
<accession>A0A9D1XLA6</accession>
<dbReference type="InterPro" id="IPR036388">
    <property type="entry name" value="WH-like_DNA-bd_sf"/>
</dbReference>
<dbReference type="InterPro" id="IPR014284">
    <property type="entry name" value="RNA_pol_sigma-70_dom"/>
</dbReference>
<dbReference type="GO" id="GO:0003677">
    <property type="term" value="F:DNA binding"/>
    <property type="evidence" value="ECO:0007669"/>
    <property type="project" value="InterPro"/>
</dbReference>
<dbReference type="Proteomes" id="UP000886724">
    <property type="component" value="Unassembled WGS sequence"/>
</dbReference>
<dbReference type="InterPro" id="IPR013249">
    <property type="entry name" value="RNA_pol_sigma70_r4_t2"/>
</dbReference>
<dbReference type="SUPFAM" id="SSF88659">
    <property type="entry name" value="Sigma3 and sigma4 domains of RNA polymerase sigma factors"/>
    <property type="match status" value="1"/>
</dbReference>
<gene>
    <name evidence="2" type="ORF">H9980_05070</name>
</gene>
<protein>
    <submittedName>
        <fullName evidence="2">Sigma-70 family RNA polymerase sigma factor</fullName>
    </submittedName>
</protein>
<organism evidence="2 3">
    <name type="scientific">Candidatus Erysipelatoclostridium merdavium</name>
    <dbReference type="NCBI Taxonomy" id="2838566"/>
    <lineage>
        <taxon>Bacteria</taxon>
        <taxon>Bacillati</taxon>
        <taxon>Bacillota</taxon>
        <taxon>Erysipelotrichia</taxon>
        <taxon>Erysipelotrichales</taxon>
        <taxon>Erysipelotrichales incertae sedis</taxon>
    </lineage>
</organism>
<dbReference type="GO" id="GO:0016987">
    <property type="term" value="F:sigma factor activity"/>
    <property type="evidence" value="ECO:0007669"/>
    <property type="project" value="InterPro"/>
</dbReference>
<dbReference type="Gene3D" id="1.10.10.10">
    <property type="entry name" value="Winged helix-like DNA-binding domain superfamily/Winged helix DNA-binding domain"/>
    <property type="match status" value="1"/>
</dbReference>
<dbReference type="InterPro" id="IPR013324">
    <property type="entry name" value="RNA_pol_sigma_r3/r4-like"/>
</dbReference>
<name>A0A9D1XLA6_9FIRM</name>
<dbReference type="Pfam" id="PF08281">
    <property type="entry name" value="Sigma70_r4_2"/>
    <property type="match status" value="1"/>
</dbReference>